<dbReference type="AlphaFoldDB" id="A0A098BG25"/>
<evidence type="ECO:0000256" key="9">
    <source>
        <dbReference type="ARBA" id="ARBA00012523"/>
    </source>
</evidence>
<keyword evidence="13 19" id="KW-0418">Kinase</keyword>
<evidence type="ECO:0000256" key="5">
    <source>
        <dbReference type="ARBA" id="ARBA00004692"/>
    </source>
</evidence>
<dbReference type="eggNOG" id="COG1235">
    <property type="taxonomic scope" value="Bacteria"/>
</dbReference>
<name>A0A098BG25_9NOCA</name>
<dbReference type="EC" id="2.7.1.156" evidence="8"/>
<dbReference type="GO" id="GO:0008820">
    <property type="term" value="F:cobinamide phosphate guanylyltransferase activity"/>
    <property type="evidence" value="ECO:0007669"/>
    <property type="project" value="UniProtKB-EC"/>
</dbReference>
<dbReference type="eggNOG" id="COG2087">
    <property type="taxonomic scope" value="Bacteria"/>
</dbReference>
<dbReference type="Proteomes" id="UP000042997">
    <property type="component" value="Unassembled WGS sequence"/>
</dbReference>
<dbReference type="CDD" id="cd00544">
    <property type="entry name" value="CobU"/>
    <property type="match status" value="1"/>
</dbReference>
<evidence type="ECO:0000256" key="3">
    <source>
        <dbReference type="ARBA" id="ARBA00001522"/>
    </source>
</evidence>
<dbReference type="Gene3D" id="3.60.15.10">
    <property type="entry name" value="Ribonuclease Z/Hydroxyacylglutathione hydrolase-like"/>
    <property type="match status" value="1"/>
</dbReference>
<comment type="pathway">
    <text evidence="5">Cofactor biosynthesis; adenosylcobalamin biosynthesis; adenosylcobalamin from cob(II)yrinate a,c-diamide: step 6/7.</text>
</comment>
<evidence type="ECO:0000256" key="15">
    <source>
        <dbReference type="ARBA" id="ARBA00023134"/>
    </source>
</evidence>
<evidence type="ECO:0000256" key="11">
    <source>
        <dbReference type="ARBA" id="ARBA00022679"/>
    </source>
</evidence>
<dbReference type="SUPFAM" id="SSF56281">
    <property type="entry name" value="Metallo-hydrolase/oxidoreductase"/>
    <property type="match status" value="1"/>
</dbReference>
<dbReference type="RefSeq" id="WP_040270688.1">
    <property type="nucleotide sequence ID" value="NZ_CP029146.1"/>
</dbReference>
<comment type="pathway">
    <text evidence="6">Cofactor biosynthesis; adenosylcobalamin biosynthesis; adenosylcobalamin from cob(II)yrinate a,c-diamide: step 5/7.</text>
</comment>
<keyword evidence="19" id="KW-0548">Nucleotidyltransferase</keyword>
<organism evidence="19 20">
    <name type="scientific">Rhodococcus ruber</name>
    <dbReference type="NCBI Taxonomy" id="1830"/>
    <lineage>
        <taxon>Bacteria</taxon>
        <taxon>Bacillati</taxon>
        <taxon>Actinomycetota</taxon>
        <taxon>Actinomycetes</taxon>
        <taxon>Mycobacteriales</taxon>
        <taxon>Nocardiaceae</taxon>
        <taxon>Rhodococcus</taxon>
    </lineage>
</organism>
<evidence type="ECO:0000256" key="14">
    <source>
        <dbReference type="ARBA" id="ARBA00022840"/>
    </source>
</evidence>
<dbReference type="OrthoDB" id="9788370at2"/>
<keyword evidence="12" id="KW-0547">Nucleotide-binding</keyword>
<dbReference type="SMART" id="SM00849">
    <property type="entry name" value="Lactamase_B"/>
    <property type="match status" value="1"/>
</dbReference>
<evidence type="ECO:0000259" key="18">
    <source>
        <dbReference type="SMART" id="SM00849"/>
    </source>
</evidence>
<evidence type="ECO:0000256" key="6">
    <source>
        <dbReference type="ARBA" id="ARBA00005159"/>
    </source>
</evidence>
<evidence type="ECO:0000256" key="13">
    <source>
        <dbReference type="ARBA" id="ARBA00022777"/>
    </source>
</evidence>
<evidence type="ECO:0000256" key="4">
    <source>
        <dbReference type="ARBA" id="ARBA00003889"/>
    </source>
</evidence>
<dbReference type="EC" id="2.7.7.62" evidence="9"/>
<comment type="function">
    <text evidence="4">Catalyzes ATP-dependent phosphorylation of adenosylcobinamide and addition of GMP to adenosylcobinamide phosphate.</text>
</comment>
<proteinExistence type="inferred from homology"/>
<dbReference type="InterPro" id="IPR036866">
    <property type="entry name" value="RibonucZ/Hydroxyglut_hydro"/>
</dbReference>
<dbReference type="EMBL" id="CCSD01000043">
    <property type="protein sequence ID" value="CDZ87668.1"/>
    <property type="molecule type" value="Genomic_DNA"/>
</dbReference>
<evidence type="ECO:0000256" key="10">
    <source>
        <dbReference type="ARBA" id="ARBA00022573"/>
    </source>
</evidence>
<comment type="catalytic activity">
    <reaction evidence="1">
        <text>adenosylcob(III)inamide + ATP = adenosylcob(III)inamide phosphate + ADP + H(+)</text>
        <dbReference type="Rhea" id="RHEA:15769"/>
        <dbReference type="ChEBI" id="CHEBI:2480"/>
        <dbReference type="ChEBI" id="CHEBI:15378"/>
        <dbReference type="ChEBI" id="CHEBI:30616"/>
        <dbReference type="ChEBI" id="CHEBI:58502"/>
        <dbReference type="ChEBI" id="CHEBI:456216"/>
        <dbReference type="EC" id="2.7.1.156"/>
    </reaction>
</comment>
<comment type="catalytic activity">
    <reaction evidence="2">
        <text>adenosylcob(III)inamide phosphate + GTP + H(+) = adenosylcob(III)inamide-GDP + diphosphate</text>
        <dbReference type="Rhea" id="RHEA:22712"/>
        <dbReference type="ChEBI" id="CHEBI:15378"/>
        <dbReference type="ChEBI" id="CHEBI:33019"/>
        <dbReference type="ChEBI" id="CHEBI:37565"/>
        <dbReference type="ChEBI" id="CHEBI:58502"/>
        <dbReference type="ChEBI" id="CHEBI:60487"/>
        <dbReference type="EC" id="2.7.7.62"/>
    </reaction>
</comment>
<evidence type="ECO:0000313" key="19">
    <source>
        <dbReference type="EMBL" id="CDZ87668.1"/>
    </source>
</evidence>
<dbReference type="UniPathway" id="UPA00148">
    <property type="reaction ID" value="UER00236"/>
</dbReference>
<evidence type="ECO:0000256" key="1">
    <source>
        <dbReference type="ARBA" id="ARBA00000312"/>
    </source>
</evidence>
<dbReference type="GO" id="GO:0009236">
    <property type="term" value="P:cobalamin biosynthetic process"/>
    <property type="evidence" value="ECO:0007669"/>
    <property type="project" value="UniProtKB-UniPathway"/>
</dbReference>
<keyword evidence="14" id="KW-0067">ATP-binding</keyword>
<sequence>MEVLLLGTGAADGWPNPFCLCRSCSDAAARGEIRGQTAALVDDVLMLDCGPEAPRAALRHGRTLAGVRHVLLTHSHPDHLGPQALLFRSWAATDSEIEMIGPVDALDQCRDWIAPTDPVRFVPVAAGDVLTVGEYRVRVLPAAHRVLSEGDSVLYDVQGPGGDRLLWACDTGPLPMEWFDRVAGADYDAVFLEETFGDRLDLGSAHHTLPAFGETVRTLRACGAVTERTEVVAVHLGHHNPPVGQLRIRLAASGARPGDDGEVTTVGRTTGKAAATQRTLVLGGVRSGKSRHAEELLESFPAVTYVATGGTRDGDAEWAERVALHRARRPRSWTTVETDDVAAVLREADEPLLIDCLGTWLTARLDRHDVWSGGDLAAVETDVEELLDAWRSCAVPAVAVSNEVGSGVVPPTASGRLFRDLLGRLNARVAAESQAVTLVVAGIPTRLR</sequence>
<dbReference type="InterPro" id="IPR027417">
    <property type="entry name" value="P-loop_NTPase"/>
</dbReference>
<keyword evidence="15" id="KW-0342">GTP-binding</keyword>
<accession>A0A098BG25</accession>
<dbReference type="GO" id="GO:0005525">
    <property type="term" value="F:GTP binding"/>
    <property type="evidence" value="ECO:0007669"/>
    <property type="project" value="UniProtKB-KW"/>
</dbReference>
<reference evidence="19 20" key="1">
    <citation type="journal article" date="2014" name="Genome Announc.">
        <title>Draft Genome Sequence of Propane- and Butane-Oxidizing Actinobacterium Rhodococcus ruber IEGM 231.</title>
        <authorList>
            <person name="Ivshina I.B."/>
            <person name="Kuyukina M.S."/>
            <person name="Krivoruchko A.V."/>
            <person name="Barbe V."/>
            <person name="Fischer C."/>
        </authorList>
    </citation>
    <scope>NUCLEOTIDE SEQUENCE [LARGE SCALE GENOMIC DNA]</scope>
</reference>
<dbReference type="PANTHER" id="PTHR34848:SF1">
    <property type="entry name" value="BIFUNCTIONAL ADENOSYLCOBALAMIN BIOSYNTHESIS PROTEIN COBU"/>
    <property type="match status" value="1"/>
</dbReference>
<protein>
    <recommendedName>
        <fullName evidence="16">Adenosylcobinamide kinase</fullName>
        <ecNumber evidence="8">2.7.1.156</ecNumber>
        <ecNumber evidence="9">2.7.7.62</ecNumber>
    </recommendedName>
    <alternativeName>
        <fullName evidence="17">Adenosylcobinamide-phosphate guanylyltransferase</fullName>
    </alternativeName>
</protein>
<evidence type="ECO:0000256" key="12">
    <source>
        <dbReference type="ARBA" id="ARBA00022741"/>
    </source>
</evidence>
<evidence type="ECO:0000256" key="7">
    <source>
        <dbReference type="ARBA" id="ARBA00007490"/>
    </source>
</evidence>
<dbReference type="Gene3D" id="3.40.50.300">
    <property type="entry name" value="P-loop containing nucleotide triphosphate hydrolases"/>
    <property type="match status" value="1"/>
</dbReference>
<evidence type="ECO:0000256" key="17">
    <source>
        <dbReference type="ARBA" id="ARBA00030571"/>
    </source>
</evidence>
<dbReference type="Pfam" id="PF12706">
    <property type="entry name" value="Lactamase_B_2"/>
    <property type="match status" value="1"/>
</dbReference>
<evidence type="ECO:0000313" key="20">
    <source>
        <dbReference type="Proteomes" id="UP000042997"/>
    </source>
</evidence>
<dbReference type="PANTHER" id="PTHR34848">
    <property type="match status" value="1"/>
</dbReference>
<gene>
    <name evidence="19" type="ORF">RHRU231_330125</name>
</gene>
<evidence type="ECO:0000256" key="16">
    <source>
        <dbReference type="ARBA" id="ARBA00029570"/>
    </source>
</evidence>
<dbReference type="GO" id="GO:0005524">
    <property type="term" value="F:ATP binding"/>
    <property type="evidence" value="ECO:0007669"/>
    <property type="project" value="UniProtKB-KW"/>
</dbReference>
<keyword evidence="11 19" id="KW-0808">Transferase</keyword>
<comment type="similarity">
    <text evidence="7">Belongs to the CobU/CobP family.</text>
</comment>
<dbReference type="InterPro" id="IPR003203">
    <property type="entry name" value="CobU/CobP"/>
</dbReference>
<dbReference type="Pfam" id="PF02283">
    <property type="entry name" value="CobU"/>
    <property type="match status" value="1"/>
</dbReference>
<evidence type="ECO:0000256" key="2">
    <source>
        <dbReference type="ARBA" id="ARBA00000711"/>
    </source>
</evidence>
<keyword evidence="10" id="KW-0169">Cobalamin biosynthesis</keyword>
<dbReference type="SUPFAM" id="SSF52540">
    <property type="entry name" value="P-loop containing nucleoside triphosphate hydrolases"/>
    <property type="match status" value="1"/>
</dbReference>
<comment type="catalytic activity">
    <reaction evidence="3">
        <text>adenosylcob(III)inamide + GTP = adenosylcob(III)inamide phosphate + GDP + H(+)</text>
        <dbReference type="Rhea" id="RHEA:15765"/>
        <dbReference type="ChEBI" id="CHEBI:2480"/>
        <dbReference type="ChEBI" id="CHEBI:15378"/>
        <dbReference type="ChEBI" id="CHEBI:37565"/>
        <dbReference type="ChEBI" id="CHEBI:58189"/>
        <dbReference type="ChEBI" id="CHEBI:58502"/>
        <dbReference type="EC" id="2.7.1.156"/>
    </reaction>
</comment>
<evidence type="ECO:0000256" key="8">
    <source>
        <dbReference type="ARBA" id="ARBA00012016"/>
    </source>
</evidence>
<feature type="domain" description="Metallo-beta-lactamase" evidence="18">
    <location>
        <begin position="35"/>
        <end position="206"/>
    </location>
</feature>
<dbReference type="InterPro" id="IPR001279">
    <property type="entry name" value="Metallo-B-lactamas"/>
</dbReference>
<dbReference type="GO" id="GO:0043752">
    <property type="term" value="F:adenosylcobinamide kinase activity"/>
    <property type="evidence" value="ECO:0007669"/>
    <property type="project" value="UniProtKB-EC"/>
</dbReference>